<evidence type="ECO:0000259" key="7">
    <source>
        <dbReference type="Pfam" id="PF03470"/>
    </source>
</evidence>
<feature type="region of interest" description="Disordered" evidence="5">
    <location>
        <begin position="147"/>
        <end position="231"/>
    </location>
</feature>
<feature type="domain" description="XS" evidence="6">
    <location>
        <begin position="408"/>
        <end position="521"/>
    </location>
</feature>
<protein>
    <recommendedName>
        <fullName evidence="9">Protein SUPPRESSOR OF GENE SILENCING 3-like</fullName>
    </recommendedName>
</protein>
<name>A0A4U5NQR6_POPAL</name>
<dbReference type="AlphaFoldDB" id="A0A4U5NQR6"/>
<comment type="similarity">
    <text evidence="3">Belongs to the SGS3 family.</text>
</comment>
<gene>
    <name evidence="8" type="ORF">D5086_0000251800</name>
</gene>
<dbReference type="Pfam" id="PF03468">
    <property type="entry name" value="XS"/>
    <property type="match status" value="1"/>
</dbReference>
<feature type="compositionally biased region" description="Acidic residues" evidence="5">
    <location>
        <begin position="269"/>
        <end position="297"/>
    </location>
</feature>
<dbReference type="GO" id="GO:0031047">
    <property type="term" value="P:regulatory ncRNA-mediated gene silencing"/>
    <property type="evidence" value="ECO:0007669"/>
    <property type="project" value="UniProtKB-KW"/>
</dbReference>
<evidence type="ECO:0000259" key="6">
    <source>
        <dbReference type="Pfam" id="PF03468"/>
    </source>
</evidence>
<evidence type="ECO:0000313" key="8">
    <source>
        <dbReference type="EMBL" id="TKR85041.1"/>
    </source>
</evidence>
<dbReference type="GO" id="GO:0051607">
    <property type="term" value="P:defense response to virus"/>
    <property type="evidence" value="ECO:0007669"/>
    <property type="project" value="InterPro"/>
</dbReference>
<dbReference type="InterPro" id="IPR005380">
    <property type="entry name" value="XS_domain"/>
</dbReference>
<keyword evidence="2" id="KW-0943">RNA-mediated gene silencing</keyword>
<evidence type="ECO:0000256" key="4">
    <source>
        <dbReference type="SAM" id="Coils"/>
    </source>
</evidence>
<feature type="domain" description="Zinc finger-XS" evidence="7">
    <location>
        <begin position="337"/>
        <end position="375"/>
    </location>
</feature>
<comment type="caution">
    <text evidence="8">The sequence shown here is derived from an EMBL/GenBank/DDBJ whole genome shotgun (WGS) entry which is preliminary data.</text>
</comment>
<proteinExistence type="inferred from homology"/>
<evidence type="ECO:0000256" key="1">
    <source>
        <dbReference type="ARBA" id="ARBA00023054"/>
    </source>
</evidence>
<organism evidence="8">
    <name type="scientific">Populus alba</name>
    <name type="common">White poplar</name>
    <dbReference type="NCBI Taxonomy" id="43335"/>
    <lineage>
        <taxon>Eukaryota</taxon>
        <taxon>Viridiplantae</taxon>
        <taxon>Streptophyta</taxon>
        <taxon>Embryophyta</taxon>
        <taxon>Tracheophyta</taxon>
        <taxon>Spermatophyta</taxon>
        <taxon>Magnoliopsida</taxon>
        <taxon>eudicotyledons</taxon>
        <taxon>Gunneridae</taxon>
        <taxon>Pentapetalae</taxon>
        <taxon>rosids</taxon>
        <taxon>fabids</taxon>
        <taxon>Malpighiales</taxon>
        <taxon>Salicaceae</taxon>
        <taxon>Saliceae</taxon>
        <taxon>Populus</taxon>
    </lineage>
</organism>
<feature type="region of interest" description="Disordered" evidence="5">
    <location>
        <begin position="246"/>
        <end position="304"/>
    </location>
</feature>
<dbReference type="EMBL" id="RCHU01000971">
    <property type="protein sequence ID" value="TKR85041.1"/>
    <property type="molecule type" value="Genomic_DNA"/>
</dbReference>
<dbReference type="CDD" id="cd12266">
    <property type="entry name" value="RRM_like_XS"/>
    <property type="match status" value="1"/>
</dbReference>
<evidence type="ECO:0000256" key="2">
    <source>
        <dbReference type="ARBA" id="ARBA00023158"/>
    </source>
</evidence>
<evidence type="ECO:0000256" key="3">
    <source>
        <dbReference type="ARBA" id="ARBA00024022"/>
    </source>
</evidence>
<dbReference type="Pfam" id="PF03470">
    <property type="entry name" value="zf-XS"/>
    <property type="match status" value="1"/>
</dbReference>
<dbReference type="InterPro" id="IPR038588">
    <property type="entry name" value="XS_domain_sf"/>
</dbReference>
<keyword evidence="1 4" id="KW-0175">Coiled coil</keyword>
<evidence type="ECO:0008006" key="9">
    <source>
        <dbReference type="Google" id="ProtNLM"/>
    </source>
</evidence>
<sequence>MSDKRRVRGSEVKKALDLVDQTVDIERLGRKDVVLVFVMKTGKGEGEILAVKSADWFLDVYQISSASSSTSEGFRELRPYQHTFLVKMGSRGGGKPFGSGANTSLSSKGKNVAEASGPAFEQLSQGVADIGLDSVQDDGEWEVIAKKSKNRAGSSAAKPWGSQNTNNKAWGNPDVIQKLGMRNNGGSGRNPGNAWSTQPVDPRGPTGRGAARPQTFNRGMQSNYAAPQPVIRPPLEHGWSWQARAGATPLRSSEDQKKEENDEVKKENDDYDDKDDEDDGDSLDDTDDELLSEDFDSDTSQQSHETRKKSRWFKKFFDSLDSLSIEEINEPARQWHCPACQGGPGAIDWYRGLQPLITHAKTKGSKRVKLHRELAELLDEELSRRGTSVIPAGEVFGKWKGLKDDEKDHEIVWPPMVIVMNTRLEQDDNDKWLGMGNQELLDYFSGYAAVKARHSYGPQGHRGMSILIFESSARGYLEAERLHKHFAEQGTDRNAWDRRRVLFYQGGKRQLYGYMALKEDLDLFNQHSQGKSRLKYELRSYHEMVVNQIRQMAEDNQQLIYLKNKVVKEQRHSEQLEKYCGIVAEKLRKTIEENRIVRQRTQMHHEQNKEELDFQEQFFKEQLQTIRDQREAKEEDFEKLQQDKRQQVKELNANPSNTEEYRSRVEKVEEFIELQDKEMEEYVAERDNLIEEHGEKMTAMKRRHLEEELEMEKEYDARLASLMKKYTPNQAEGSANV</sequence>
<evidence type="ECO:0000256" key="5">
    <source>
        <dbReference type="SAM" id="MobiDB-lite"/>
    </source>
</evidence>
<dbReference type="STRING" id="43335.A0A4U5NQR6"/>
<dbReference type="InterPro" id="IPR044287">
    <property type="entry name" value="SGS3"/>
</dbReference>
<accession>A0A4U5NQR6</accession>
<dbReference type="InterPro" id="IPR005381">
    <property type="entry name" value="Znf-XS_domain"/>
</dbReference>
<feature type="coiled-coil region" evidence="4">
    <location>
        <begin position="616"/>
        <end position="692"/>
    </location>
</feature>
<dbReference type="PANTHER" id="PTHR46602:SF1">
    <property type="entry name" value="PROTEIN SUPPRESSOR OF GENE SILENCING 3"/>
    <property type="match status" value="1"/>
</dbReference>
<dbReference type="Gene3D" id="3.30.70.2890">
    <property type="entry name" value="XS domain"/>
    <property type="match status" value="1"/>
</dbReference>
<dbReference type="PANTHER" id="PTHR46602">
    <property type="entry name" value="PROTEIN SUPPRESSOR OF GENE SILENCING 3"/>
    <property type="match status" value="1"/>
</dbReference>
<feature type="compositionally biased region" description="Polar residues" evidence="5">
    <location>
        <begin position="214"/>
        <end position="225"/>
    </location>
</feature>
<feature type="compositionally biased region" description="Basic and acidic residues" evidence="5">
    <location>
        <begin position="252"/>
        <end position="268"/>
    </location>
</feature>
<reference evidence="8" key="1">
    <citation type="submission" date="2018-10" db="EMBL/GenBank/DDBJ databases">
        <title>Population genomic analysis revealed the cold adaptation of white poplar.</title>
        <authorList>
            <person name="Liu Y.-J."/>
        </authorList>
    </citation>
    <scope>NUCLEOTIDE SEQUENCE [LARGE SCALE GENOMIC DNA]</scope>
    <source>
        <strain evidence="8">PAL-ZL1</strain>
    </source>
</reference>